<name>A0A1V0RUC2_9RHOB</name>
<dbReference type="KEGG" id="rmm:ROSMUCSMR3_03934"/>
<dbReference type="OrthoDB" id="5472034at2"/>
<feature type="region of interest" description="Disordered" evidence="1">
    <location>
        <begin position="397"/>
        <end position="416"/>
    </location>
</feature>
<evidence type="ECO:0000256" key="1">
    <source>
        <dbReference type="SAM" id="MobiDB-lite"/>
    </source>
</evidence>
<evidence type="ECO:0000313" key="3">
    <source>
        <dbReference type="Proteomes" id="UP000192273"/>
    </source>
</evidence>
<dbReference type="RefSeq" id="WP_081508446.1">
    <property type="nucleotide sequence ID" value="NZ_CP020474.1"/>
</dbReference>
<gene>
    <name evidence="2" type="ORF">ROSMUCSMR3_03934</name>
</gene>
<dbReference type="AlphaFoldDB" id="A0A1V0RUC2"/>
<accession>A0A1V0RUC2</accession>
<proteinExistence type="predicted"/>
<dbReference type="Proteomes" id="UP000192273">
    <property type="component" value="Chromosome"/>
</dbReference>
<keyword evidence="3" id="KW-1185">Reference proteome</keyword>
<feature type="compositionally biased region" description="Polar residues" evidence="1">
    <location>
        <begin position="397"/>
        <end position="409"/>
    </location>
</feature>
<dbReference type="EMBL" id="CP020474">
    <property type="protein sequence ID" value="ARE85380.1"/>
    <property type="molecule type" value="Genomic_DNA"/>
</dbReference>
<protein>
    <submittedName>
        <fullName evidence="2">Uncharacterized protein</fullName>
    </submittedName>
</protein>
<organism evidence="2 3">
    <name type="scientific">Roseovarius mucosus</name>
    <dbReference type="NCBI Taxonomy" id="215743"/>
    <lineage>
        <taxon>Bacteria</taxon>
        <taxon>Pseudomonadati</taxon>
        <taxon>Pseudomonadota</taxon>
        <taxon>Alphaproteobacteria</taxon>
        <taxon>Rhodobacterales</taxon>
        <taxon>Roseobacteraceae</taxon>
        <taxon>Roseovarius</taxon>
    </lineage>
</organism>
<reference evidence="2 3" key="1">
    <citation type="submission" date="2017-03" db="EMBL/GenBank/DDBJ databases">
        <title>Genome Sequence of Roseovarius mucosus strain SMR3 Isolated from a culture of the Diatom Skeletonema marinoi.</title>
        <authorList>
            <person name="Topel M."/>
            <person name="Pinder M."/>
            <person name="Johansson O.N."/>
            <person name="Kourtchenko O."/>
            <person name="Godhe A."/>
            <person name="Clarke A.K."/>
        </authorList>
    </citation>
    <scope>NUCLEOTIDE SEQUENCE [LARGE SCALE GENOMIC DNA]</scope>
    <source>
        <strain evidence="2 3">SMR3</strain>
    </source>
</reference>
<sequence>MNEDLLREISNEYLLPLFSGASLDAFSERSSSSEATVAYLSPQKIGFKVNKSDTYRLIFRRDQPFAKKKDPAREIRVIEAFSSIMAEMNDELKGDLKGDLLSTFQRRVVARAVSEESIEKNVLTLLDQMSSWATRLYEGTPITGAIGIDPFAKTDTSIKFDQFASNDIGAVLSNGYNSMLAFDEDLSFIQHLSLNHEVKTAPASPSMQSAISNWTADREGRVAVALNGYGELLVFRDGQLLFSRRNGIWHFLTHSPILGQMAVPRDPKIRGAIYESILDASFGRRGACLGIVGSGQRESWHSLVSEFDRLDLRISEKTKVLGAVVQKRPFHELDRTLREELLSIDGATLLDHKGNVLAVGAVVKISNSGDGGGRTSAAQGLARFGLGVKISQDGSITGYRPTSSGSSEVSPAFRLM</sequence>
<evidence type="ECO:0000313" key="2">
    <source>
        <dbReference type="EMBL" id="ARE85380.1"/>
    </source>
</evidence>